<evidence type="ECO:0000313" key="2">
    <source>
        <dbReference type="EMBL" id="GJD61116.1"/>
    </source>
</evidence>
<accession>A0AA37H927</accession>
<dbReference type="SMART" id="SM00065">
    <property type="entry name" value="GAF"/>
    <property type="match status" value="1"/>
</dbReference>
<keyword evidence="3" id="KW-1185">Reference proteome</keyword>
<proteinExistence type="predicted"/>
<dbReference type="InterPro" id="IPR035919">
    <property type="entry name" value="EAL_sf"/>
</dbReference>
<dbReference type="Gene3D" id="3.30.450.40">
    <property type="match status" value="1"/>
</dbReference>
<protein>
    <recommendedName>
        <fullName evidence="1">EAL domain-containing protein</fullName>
    </recommendedName>
</protein>
<evidence type="ECO:0000313" key="3">
    <source>
        <dbReference type="Proteomes" id="UP001055286"/>
    </source>
</evidence>
<dbReference type="PROSITE" id="PS50883">
    <property type="entry name" value="EAL"/>
    <property type="match status" value="1"/>
</dbReference>
<dbReference type="Gene3D" id="3.20.20.450">
    <property type="entry name" value="EAL domain"/>
    <property type="match status" value="1"/>
</dbReference>
<dbReference type="EMBL" id="BPQJ01000004">
    <property type="protein sequence ID" value="GJD61116.1"/>
    <property type="molecule type" value="Genomic_DNA"/>
</dbReference>
<dbReference type="SMART" id="SM00052">
    <property type="entry name" value="EAL"/>
    <property type="match status" value="1"/>
</dbReference>
<dbReference type="PANTHER" id="PTHR33121">
    <property type="entry name" value="CYCLIC DI-GMP PHOSPHODIESTERASE PDEF"/>
    <property type="match status" value="1"/>
</dbReference>
<reference evidence="2" key="2">
    <citation type="submission" date="2021-08" db="EMBL/GenBank/DDBJ databases">
        <authorList>
            <person name="Tani A."/>
            <person name="Ola A."/>
            <person name="Ogura Y."/>
            <person name="Katsura K."/>
            <person name="Hayashi T."/>
        </authorList>
    </citation>
    <scope>NUCLEOTIDE SEQUENCE</scope>
    <source>
        <strain evidence="2">JCM 32048</strain>
    </source>
</reference>
<dbReference type="SUPFAM" id="SSF55781">
    <property type="entry name" value="GAF domain-like"/>
    <property type="match status" value="1"/>
</dbReference>
<organism evidence="2 3">
    <name type="scientific">Methylobacterium frigidaeris</name>
    <dbReference type="NCBI Taxonomy" id="2038277"/>
    <lineage>
        <taxon>Bacteria</taxon>
        <taxon>Pseudomonadati</taxon>
        <taxon>Pseudomonadota</taxon>
        <taxon>Alphaproteobacteria</taxon>
        <taxon>Hyphomicrobiales</taxon>
        <taxon>Methylobacteriaceae</taxon>
        <taxon>Methylobacterium</taxon>
    </lineage>
</organism>
<dbReference type="GO" id="GO:0071111">
    <property type="term" value="F:cyclic-guanylate-specific phosphodiesterase activity"/>
    <property type="evidence" value="ECO:0007669"/>
    <property type="project" value="InterPro"/>
</dbReference>
<dbReference type="InterPro" id="IPR029016">
    <property type="entry name" value="GAF-like_dom_sf"/>
</dbReference>
<reference evidence="2" key="1">
    <citation type="journal article" date="2016" name="Front. Microbiol.">
        <title>Genome Sequence of the Piezophilic, Mesophilic Sulfate-Reducing Bacterium Desulfovibrio indicus J2T.</title>
        <authorList>
            <person name="Cao J."/>
            <person name="Maignien L."/>
            <person name="Shao Z."/>
            <person name="Alain K."/>
            <person name="Jebbar M."/>
        </authorList>
    </citation>
    <scope>NUCLEOTIDE SEQUENCE</scope>
    <source>
        <strain evidence="2">JCM 32048</strain>
    </source>
</reference>
<dbReference type="RefSeq" id="WP_099907677.1">
    <property type="nucleotide sequence ID" value="NZ_BPQJ01000004.1"/>
</dbReference>
<sequence>MSLRSVFGDHSGSASDQILSVLRAVRRHLAMDVGFISEFVAGDRVFRFSDAGTTHNPVAVGTHAPLEESFCYYIAKGLMPSLMQDAAEDPVAARLPVTRDLPVGAHLSVPLRHADGELYGTLCCFSFTPDRSLTTRDLDTLRLCANLVESILWKDHDAAREREGKHRRIAETIAAEAAEMVFQPIYRTADGRLVAFEALARFAPLPDKGPDAWFADAAEVGLGEELEFLAVRKALRAFPALAPGVKLSLNLSPASLASRRLAEAMADAPLDRVVIELTEHAAVASYEALRDALDPYRRRGMGLAIDDVGAGHATLRHVLDLNPEFIKLDMSLIRNIDAHSGRRALTEALTGYGRHIGCEIVAEGVETEAEYAVLQNIGVTRVQGFLTGRPMTLDAAAALPLSGSGAWARRSPAG</sequence>
<dbReference type="PANTHER" id="PTHR33121:SF76">
    <property type="entry name" value="SIGNALING PROTEIN"/>
    <property type="match status" value="1"/>
</dbReference>
<dbReference type="CDD" id="cd01948">
    <property type="entry name" value="EAL"/>
    <property type="match status" value="1"/>
</dbReference>
<evidence type="ECO:0000259" key="1">
    <source>
        <dbReference type="PROSITE" id="PS50883"/>
    </source>
</evidence>
<name>A0AA37H927_9HYPH</name>
<dbReference type="AlphaFoldDB" id="A0AA37H927"/>
<dbReference type="InterPro" id="IPR001633">
    <property type="entry name" value="EAL_dom"/>
</dbReference>
<gene>
    <name evidence="2" type="ORF">MPEAHAMD_1256</name>
</gene>
<feature type="domain" description="EAL" evidence="1">
    <location>
        <begin position="162"/>
        <end position="404"/>
    </location>
</feature>
<dbReference type="Proteomes" id="UP001055286">
    <property type="component" value="Unassembled WGS sequence"/>
</dbReference>
<comment type="caution">
    <text evidence="2">The sequence shown here is derived from an EMBL/GenBank/DDBJ whole genome shotgun (WGS) entry which is preliminary data.</text>
</comment>
<dbReference type="Pfam" id="PF00563">
    <property type="entry name" value="EAL"/>
    <property type="match status" value="1"/>
</dbReference>
<dbReference type="SUPFAM" id="SSF141868">
    <property type="entry name" value="EAL domain-like"/>
    <property type="match status" value="1"/>
</dbReference>
<dbReference type="InterPro" id="IPR003018">
    <property type="entry name" value="GAF"/>
</dbReference>
<dbReference type="Pfam" id="PF13185">
    <property type="entry name" value="GAF_2"/>
    <property type="match status" value="1"/>
</dbReference>
<dbReference type="InterPro" id="IPR050706">
    <property type="entry name" value="Cyclic-di-GMP_PDE-like"/>
</dbReference>